<accession>A0A397UCJ9</accession>
<comment type="caution">
    <text evidence="2">The sequence shown here is derived from an EMBL/GenBank/DDBJ whole genome shotgun (WGS) entry which is preliminary data.</text>
</comment>
<keyword evidence="1" id="KW-0472">Membrane</keyword>
<feature type="transmembrane region" description="Helical" evidence="1">
    <location>
        <begin position="42"/>
        <end position="72"/>
    </location>
</feature>
<dbReference type="AlphaFoldDB" id="A0A397UCJ9"/>
<sequence length="74" mass="9412">MKVYHRTEVWYLSINFPMAFSHSLEFYYYYYCYWKIIFMYHFHICIVLFQIFVLTVFSIMFPLMFPLFFFIIPL</sequence>
<keyword evidence="3" id="KW-1185">Reference proteome</keyword>
<keyword evidence="1" id="KW-1133">Transmembrane helix</keyword>
<proteinExistence type="predicted"/>
<dbReference type="Proteomes" id="UP000266673">
    <property type="component" value="Unassembled WGS sequence"/>
</dbReference>
<reference evidence="2 3" key="1">
    <citation type="submission" date="2018-06" db="EMBL/GenBank/DDBJ databases">
        <title>Comparative genomics reveals the genomic features of Rhizophagus irregularis, R. cerebriforme, R. diaphanum and Gigaspora rosea, and their symbiotic lifestyle signature.</title>
        <authorList>
            <person name="Morin E."/>
            <person name="San Clemente H."/>
            <person name="Chen E.C.H."/>
            <person name="De La Providencia I."/>
            <person name="Hainaut M."/>
            <person name="Kuo A."/>
            <person name="Kohler A."/>
            <person name="Murat C."/>
            <person name="Tang N."/>
            <person name="Roy S."/>
            <person name="Loubradou J."/>
            <person name="Henrissat B."/>
            <person name="Grigoriev I.V."/>
            <person name="Corradi N."/>
            <person name="Roux C."/>
            <person name="Martin F.M."/>
        </authorList>
    </citation>
    <scope>NUCLEOTIDE SEQUENCE [LARGE SCALE GENOMIC DNA]</scope>
    <source>
        <strain evidence="2 3">DAOM 194757</strain>
    </source>
</reference>
<name>A0A397UCJ9_9GLOM</name>
<organism evidence="2 3">
    <name type="scientific">Gigaspora rosea</name>
    <dbReference type="NCBI Taxonomy" id="44941"/>
    <lineage>
        <taxon>Eukaryota</taxon>
        <taxon>Fungi</taxon>
        <taxon>Fungi incertae sedis</taxon>
        <taxon>Mucoromycota</taxon>
        <taxon>Glomeromycotina</taxon>
        <taxon>Glomeromycetes</taxon>
        <taxon>Diversisporales</taxon>
        <taxon>Gigasporaceae</taxon>
        <taxon>Gigaspora</taxon>
    </lineage>
</organism>
<gene>
    <name evidence="2" type="ORF">C2G38_2115955</name>
</gene>
<evidence type="ECO:0000313" key="2">
    <source>
        <dbReference type="EMBL" id="RIB06479.1"/>
    </source>
</evidence>
<keyword evidence="1" id="KW-0812">Transmembrane</keyword>
<protein>
    <submittedName>
        <fullName evidence="2">Uncharacterized protein</fullName>
    </submittedName>
</protein>
<feature type="transmembrane region" description="Helical" evidence="1">
    <location>
        <begin position="12"/>
        <end position="30"/>
    </location>
</feature>
<evidence type="ECO:0000256" key="1">
    <source>
        <dbReference type="SAM" id="Phobius"/>
    </source>
</evidence>
<evidence type="ECO:0000313" key="3">
    <source>
        <dbReference type="Proteomes" id="UP000266673"/>
    </source>
</evidence>
<dbReference type="EMBL" id="QKWP01001807">
    <property type="protein sequence ID" value="RIB06479.1"/>
    <property type="molecule type" value="Genomic_DNA"/>
</dbReference>